<evidence type="ECO:0000256" key="5">
    <source>
        <dbReference type="ARBA" id="ARBA00023004"/>
    </source>
</evidence>
<dbReference type="PROSITE" id="PS51379">
    <property type="entry name" value="4FE4S_FER_2"/>
    <property type="match status" value="3"/>
</dbReference>
<dbReference type="Pfam" id="PF00037">
    <property type="entry name" value="Fer4"/>
    <property type="match status" value="1"/>
</dbReference>
<evidence type="ECO:0000313" key="8">
    <source>
        <dbReference type="EMBL" id="GET33351.1"/>
    </source>
</evidence>
<comment type="caution">
    <text evidence="8">The sequence shown here is derived from an EMBL/GenBank/DDBJ whole genome shotgun (WGS) entry which is preliminary data.</text>
</comment>
<evidence type="ECO:0000313" key="9">
    <source>
        <dbReference type="Proteomes" id="UP000391834"/>
    </source>
</evidence>
<gene>
    <name evidence="8" type="ORF">PbJCM13498_22140</name>
</gene>
<dbReference type="NCBIfam" id="TIGR04105">
    <property type="entry name" value="FeFe_hydrog_B1"/>
    <property type="match status" value="1"/>
</dbReference>
<dbReference type="InterPro" id="IPR050294">
    <property type="entry name" value="RnfB_subfamily"/>
</dbReference>
<dbReference type="Pfam" id="PF25160">
    <property type="entry name" value="LdpA_Fe-S-bd"/>
    <property type="match status" value="1"/>
</dbReference>
<dbReference type="OrthoDB" id="9810688at2"/>
<feature type="domain" description="4Fe-4S ferredoxin-type" evidence="7">
    <location>
        <begin position="110"/>
        <end position="141"/>
    </location>
</feature>
<keyword evidence="3" id="KW-0479">Metal-binding</keyword>
<dbReference type="PROSITE" id="PS00198">
    <property type="entry name" value="4FE4S_FER_1"/>
    <property type="match status" value="1"/>
</dbReference>
<evidence type="ECO:0000256" key="4">
    <source>
        <dbReference type="ARBA" id="ARBA00022982"/>
    </source>
</evidence>
<keyword evidence="5" id="KW-0408">Iron</keyword>
<accession>A0A5M4B0D5</accession>
<proteinExistence type="predicted"/>
<organism evidence="8 9">
    <name type="scientific">Prolixibacter bellariivorans</name>
    <dbReference type="NCBI Taxonomy" id="314319"/>
    <lineage>
        <taxon>Bacteria</taxon>
        <taxon>Pseudomonadati</taxon>
        <taxon>Bacteroidota</taxon>
        <taxon>Bacteroidia</taxon>
        <taxon>Marinilabiliales</taxon>
        <taxon>Prolixibacteraceae</taxon>
        <taxon>Prolixibacter</taxon>
    </lineage>
</organism>
<evidence type="ECO:0000256" key="6">
    <source>
        <dbReference type="ARBA" id="ARBA00023014"/>
    </source>
</evidence>
<dbReference type="InterPro" id="IPR004108">
    <property type="entry name" value="Fe_hydrogenase_lsu_C"/>
</dbReference>
<dbReference type="Gene3D" id="3.40.950.10">
    <property type="entry name" value="Fe-only Hydrogenase (Larger Subunit), Chain L, domain 3"/>
    <property type="match status" value="1"/>
</dbReference>
<dbReference type="PANTHER" id="PTHR42859">
    <property type="entry name" value="OXIDOREDUCTASE"/>
    <property type="match status" value="1"/>
</dbReference>
<dbReference type="PANTHER" id="PTHR42859:SF10">
    <property type="entry name" value="DIMETHYLSULFOXIDE REDUCTASE CHAIN B"/>
    <property type="match status" value="1"/>
</dbReference>
<keyword evidence="6" id="KW-0411">Iron-sulfur</keyword>
<dbReference type="InterPro" id="IPR017896">
    <property type="entry name" value="4Fe4S_Fe-S-bd"/>
</dbReference>
<keyword evidence="9" id="KW-1185">Reference proteome</keyword>
<sequence>MAYVNNTMIVRRELLSRLAGLIKEDQLENQIDRIPVEMSPRERGAQRRCCIYKERAVLKYKLMPILGFLPEEESDELMPLANYAQVARQRTEPRKEILTVVDEACTACVKVNYVVSNLCRGCVASPCKMNCPKNAITFNCNGQAQIDPKKCVNCGICKNACPYHSIVHVPVPCEEACPVGAISKDEQGVEHIDDEKCIYCGKCLNACPFGSIFEISHIVDIFKAIQAGEKVIALPAPSILGQYNYEAGKVFTAIKELGFHDVMEVAQGAMITTANEAAELKEKLESGQSFMTTSCCPGYVQAVEKHVPNMKSYVSHTKTPMYYAAELARQKYPDAKLVFIGPCIAKRKEAMIDPNVDYVMTFEELDSFFKGFEIDIENCEAIELTYSSPESRGFAQSGGVVEAVKAEGLTVDVRAIEVNGINKKSIGLLKAYSRGKAPGNFIEVMACEGGCIAGPSAHVDTGQGKKQLKATLESLQA</sequence>
<dbReference type="SUPFAM" id="SSF53920">
    <property type="entry name" value="Fe-only hydrogenase"/>
    <property type="match status" value="1"/>
</dbReference>
<evidence type="ECO:0000259" key="7">
    <source>
        <dbReference type="PROSITE" id="PS51379"/>
    </source>
</evidence>
<dbReference type="InterPro" id="IPR057431">
    <property type="entry name" value="LdpA_Fe-S-bd"/>
</dbReference>
<dbReference type="InterPro" id="IPR009016">
    <property type="entry name" value="Fe_hydrogenase"/>
</dbReference>
<feature type="domain" description="4Fe-4S ferredoxin-type" evidence="7">
    <location>
        <begin position="142"/>
        <end position="171"/>
    </location>
</feature>
<keyword evidence="2" id="KW-0004">4Fe-4S</keyword>
<dbReference type="Pfam" id="PF02906">
    <property type="entry name" value="Fe_hyd_lg_C"/>
    <property type="match status" value="1"/>
</dbReference>
<dbReference type="SUPFAM" id="SSF54862">
    <property type="entry name" value="4Fe-4S ferredoxins"/>
    <property type="match status" value="1"/>
</dbReference>
<dbReference type="InterPro" id="IPR027631">
    <property type="entry name" value="Mono_FeFe_hydrog"/>
</dbReference>
<dbReference type="AlphaFoldDB" id="A0A5M4B0D5"/>
<protein>
    <submittedName>
        <fullName evidence="8">Hydrogenase</fullName>
    </submittedName>
</protein>
<dbReference type="InterPro" id="IPR017900">
    <property type="entry name" value="4Fe4S_Fe_S_CS"/>
</dbReference>
<evidence type="ECO:0000256" key="3">
    <source>
        <dbReference type="ARBA" id="ARBA00022723"/>
    </source>
</evidence>
<evidence type="ECO:0000256" key="1">
    <source>
        <dbReference type="ARBA" id="ARBA00022448"/>
    </source>
</evidence>
<dbReference type="EMBL" id="BLAX01000001">
    <property type="protein sequence ID" value="GET33351.1"/>
    <property type="molecule type" value="Genomic_DNA"/>
</dbReference>
<dbReference type="Gene3D" id="3.30.70.20">
    <property type="match status" value="2"/>
</dbReference>
<keyword evidence="4" id="KW-0249">Electron transport</keyword>
<dbReference type="CDD" id="cd10549">
    <property type="entry name" value="MtMvhB_like"/>
    <property type="match status" value="1"/>
</dbReference>
<keyword evidence="1" id="KW-0813">Transport</keyword>
<dbReference type="GO" id="GO:0046872">
    <property type="term" value="F:metal ion binding"/>
    <property type="evidence" value="ECO:0007669"/>
    <property type="project" value="UniProtKB-KW"/>
</dbReference>
<dbReference type="RefSeq" id="WP_025864379.1">
    <property type="nucleotide sequence ID" value="NZ_BLAX01000001.1"/>
</dbReference>
<feature type="domain" description="4Fe-4S ferredoxin-type" evidence="7">
    <location>
        <begin position="188"/>
        <end position="218"/>
    </location>
</feature>
<dbReference type="GO" id="GO:0051539">
    <property type="term" value="F:4 iron, 4 sulfur cluster binding"/>
    <property type="evidence" value="ECO:0007669"/>
    <property type="project" value="UniProtKB-KW"/>
</dbReference>
<reference evidence="8 9" key="1">
    <citation type="submission" date="2019-10" db="EMBL/GenBank/DDBJ databases">
        <title>Prolixibacter strains distinguished by the presence of nitrate reductase genes were adept at nitrate-dependent anaerobic corrosion of metallic iron and carbon steel.</title>
        <authorList>
            <person name="Iino T."/>
            <person name="Shono N."/>
            <person name="Ito K."/>
            <person name="Nakamura R."/>
            <person name="Sueoka K."/>
            <person name="Harayama S."/>
            <person name="Ohkuma M."/>
        </authorList>
    </citation>
    <scope>NUCLEOTIDE SEQUENCE [LARGE SCALE GENOMIC DNA]</scope>
    <source>
        <strain evidence="8 9">JCM 13498</strain>
    </source>
</reference>
<dbReference type="Proteomes" id="UP000391834">
    <property type="component" value="Unassembled WGS sequence"/>
</dbReference>
<evidence type="ECO:0000256" key="2">
    <source>
        <dbReference type="ARBA" id="ARBA00022485"/>
    </source>
</evidence>
<name>A0A5M4B0D5_9BACT</name>